<gene>
    <name evidence="2" type="ORF">Cri9333_3888</name>
</gene>
<evidence type="ECO:0000313" key="2">
    <source>
        <dbReference type="EMBL" id="AFZ14697.1"/>
    </source>
</evidence>
<evidence type="ECO:0000256" key="1">
    <source>
        <dbReference type="SAM" id="MobiDB-lite"/>
    </source>
</evidence>
<sequence>MPASMHGVSFTDSNSVDTSIQQQPQEHWQTFEEMLQGLHKSGIYIHPEQLAEFLLSHGLPVSLCYVPKHLQQKAKLINEQYQGDQARLEETTDEPYWDFSWYL</sequence>
<dbReference type="HOGENOM" id="CLU_2259062_0_0_3"/>
<proteinExistence type="predicted"/>
<accession>K9W4M7</accession>
<dbReference type="Proteomes" id="UP000010472">
    <property type="component" value="Chromosome"/>
</dbReference>
<dbReference type="EMBL" id="CP003620">
    <property type="protein sequence ID" value="AFZ14697.1"/>
    <property type="molecule type" value="Genomic_DNA"/>
</dbReference>
<feature type="region of interest" description="Disordered" evidence="1">
    <location>
        <begin position="1"/>
        <end position="24"/>
    </location>
</feature>
<reference evidence="2 3" key="1">
    <citation type="submission" date="2012-06" db="EMBL/GenBank/DDBJ databases">
        <title>Finished chromosome of genome of Crinalium epipsammum PCC 9333.</title>
        <authorList>
            <consortium name="US DOE Joint Genome Institute"/>
            <person name="Gugger M."/>
            <person name="Coursin T."/>
            <person name="Rippka R."/>
            <person name="Tandeau De Marsac N."/>
            <person name="Huntemann M."/>
            <person name="Wei C.-L."/>
            <person name="Han J."/>
            <person name="Detter J.C."/>
            <person name="Han C."/>
            <person name="Tapia R."/>
            <person name="Davenport K."/>
            <person name="Daligault H."/>
            <person name="Erkkila T."/>
            <person name="Gu W."/>
            <person name="Munk A.C.C."/>
            <person name="Teshima H."/>
            <person name="Xu Y."/>
            <person name="Chain P."/>
            <person name="Chen A."/>
            <person name="Krypides N."/>
            <person name="Mavromatis K."/>
            <person name="Markowitz V."/>
            <person name="Szeto E."/>
            <person name="Ivanova N."/>
            <person name="Mikhailova N."/>
            <person name="Ovchinnikova G."/>
            <person name="Pagani I."/>
            <person name="Pati A."/>
            <person name="Goodwin L."/>
            <person name="Peters L."/>
            <person name="Pitluck S."/>
            <person name="Woyke T."/>
            <person name="Kerfeld C."/>
        </authorList>
    </citation>
    <scope>NUCLEOTIDE SEQUENCE [LARGE SCALE GENOMIC DNA]</scope>
    <source>
        <strain evidence="2 3">PCC 9333</strain>
    </source>
</reference>
<dbReference type="KEGG" id="cep:Cri9333_3888"/>
<dbReference type="AlphaFoldDB" id="K9W4M7"/>
<feature type="compositionally biased region" description="Polar residues" evidence="1">
    <location>
        <begin position="10"/>
        <end position="24"/>
    </location>
</feature>
<dbReference type="eggNOG" id="ENOG50330EZ">
    <property type="taxonomic scope" value="Bacteria"/>
</dbReference>
<dbReference type="RefSeq" id="WP_015204797.1">
    <property type="nucleotide sequence ID" value="NC_019753.1"/>
</dbReference>
<dbReference type="STRING" id="1173022.Cri9333_3888"/>
<keyword evidence="3" id="KW-1185">Reference proteome</keyword>
<organism evidence="2 3">
    <name type="scientific">Crinalium epipsammum PCC 9333</name>
    <dbReference type="NCBI Taxonomy" id="1173022"/>
    <lineage>
        <taxon>Bacteria</taxon>
        <taxon>Bacillati</taxon>
        <taxon>Cyanobacteriota</taxon>
        <taxon>Cyanophyceae</taxon>
        <taxon>Gomontiellales</taxon>
        <taxon>Gomontiellaceae</taxon>
        <taxon>Crinalium</taxon>
    </lineage>
</organism>
<evidence type="ECO:0000313" key="3">
    <source>
        <dbReference type="Proteomes" id="UP000010472"/>
    </source>
</evidence>
<name>K9W4M7_9CYAN</name>
<protein>
    <submittedName>
        <fullName evidence="2">Uncharacterized protein</fullName>
    </submittedName>
</protein>